<evidence type="ECO:0000256" key="5">
    <source>
        <dbReference type="ARBA" id="ARBA00022801"/>
    </source>
</evidence>
<dbReference type="SUPFAM" id="SSF52540">
    <property type="entry name" value="P-loop containing nucleoside triphosphate hydrolases"/>
    <property type="match status" value="1"/>
</dbReference>
<dbReference type="PROSITE" id="PS51199">
    <property type="entry name" value="SF4_HELICASE"/>
    <property type="match status" value="1"/>
</dbReference>
<keyword evidence="6 12" id="KW-0347">Helicase</keyword>
<keyword evidence="8 12" id="KW-0238">DNA-binding</keyword>
<comment type="caution">
    <text evidence="14">The sequence shown here is derived from an EMBL/GenBank/DDBJ whole genome shotgun (WGS) entry which is preliminary data.</text>
</comment>
<feature type="domain" description="SF4 helicase" evidence="13">
    <location>
        <begin position="172"/>
        <end position="435"/>
    </location>
</feature>
<keyword evidence="9" id="KW-0413">Isomerase</keyword>
<keyword evidence="3 12" id="KW-0235">DNA replication</keyword>
<dbReference type="SUPFAM" id="SSF48024">
    <property type="entry name" value="N-terminal domain of DnaB helicase"/>
    <property type="match status" value="1"/>
</dbReference>
<evidence type="ECO:0000256" key="12">
    <source>
        <dbReference type="RuleBase" id="RU362085"/>
    </source>
</evidence>
<dbReference type="InterPro" id="IPR036185">
    <property type="entry name" value="DNA_heli_DnaB-like_N_sf"/>
</dbReference>
<protein>
    <recommendedName>
        <fullName evidence="11 12">Replicative DNA helicase</fullName>
        <ecNumber evidence="11 12">5.6.2.3</ecNumber>
    </recommendedName>
</protein>
<dbReference type="GO" id="GO:0016887">
    <property type="term" value="F:ATP hydrolysis activity"/>
    <property type="evidence" value="ECO:0007669"/>
    <property type="project" value="RHEA"/>
</dbReference>
<evidence type="ECO:0000313" key="15">
    <source>
        <dbReference type="Proteomes" id="UP000003162"/>
    </source>
</evidence>
<dbReference type="RefSeq" id="WP_004831865.1">
    <property type="nucleotide sequence ID" value="NZ_DS483515.1"/>
</dbReference>
<dbReference type="GO" id="GO:0006269">
    <property type="term" value="P:DNA replication, synthesis of primer"/>
    <property type="evidence" value="ECO:0007669"/>
    <property type="project" value="UniProtKB-UniRule"/>
</dbReference>
<dbReference type="NCBIfam" id="TIGR00665">
    <property type="entry name" value="DnaB"/>
    <property type="match status" value="1"/>
</dbReference>
<dbReference type="GO" id="GO:0005829">
    <property type="term" value="C:cytosol"/>
    <property type="evidence" value="ECO:0007669"/>
    <property type="project" value="TreeGrafter"/>
</dbReference>
<comment type="catalytic activity">
    <reaction evidence="10 12">
        <text>ATP + H2O = ADP + phosphate + H(+)</text>
        <dbReference type="Rhea" id="RHEA:13065"/>
        <dbReference type="ChEBI" id="CHEBI:15377"/>
        <dbReference type="ChEBI" id="CHEBI:15378"/>
        <dbReference type="ChEBI" id="CHEBI:30616"/>
        <dbReference type="ChEBI" id="CHEBI:43474"/>
        <dbReference type="ChEBI" id="CHEBI:456216"/>
        <dbReference type="EC" id="5.6.2.3"/>
    </reaction>
</comment>
<proteinExistence type="inferred from homology"/>
<dbReference type="CDD" id="cd00984">
    <property type="entry name" value="DnaB_C"/>
    <property type="match status" value="1"/>
</dbReference>
<dbReference type="AlphaFoldDB" id="A8SIM2"/>
<dbReference type="Gene3D" id="1.10.860.10">
    <property type="entry name" value="DNAb Helicase, Chain A"/>
    <property type="match status" value="1"/>
</dbReference>
<keyword evidence="4 12" id="KW-0547">Nucleotide-binding</keyword>
<dbReference type="SMART" id="SM00382">
    <property type="entry name" value="AAA"/>
    <property type="match status" value="1"/>
</dbReference>
<evidence type="ECO:0000256" key="11">
    <source>
        <dbReference type="NCBIfam" id="TIGR00665"/>
    </source>
</evidence>
<keyword evidence="2 12" id="KW-0639">Primosome</keyword>
<evidence type="ECO:0000256" key="4">
    <source>
        <dbReference type="ARBA" id="ARBA00022741"/>
    </source>
</evidence>
<dbReference type="InterPro" id="IPR007692">
    <property type="entry name" value="DNA_helicase_DnaB"/>
</dbReference>
<dbReference type="Gene3D" id="3.40.50.300">
    <property type="entry name" value="P-loop containing nucleotide triphosphate hydrolases"/>
    <property type="match status" value="1"/>
</dbReference>
<comment type="similarity">
    <text evidence="1 12">Belongs to the helicase family. DnaB subfamily.</text>
</comment>
<dbReference type="GO" id="GO:1990077">
    <property type="term" value="C:primosome complex"/>
    <property type="evidence" value="ECO:0007669"/>
    <property type="project" value="UniProtKB-UniRule"/>
</dbReference>
<reference evidence="14 15" key="2">
    <citation type="submission" date="2007-09" db="EMBL/GenBank/DDBJ databases">
        <authorList>
            <person name="Fulton L."/>
            <person name="Clifton S."/>
            <person name="Fulton B."/>
            <person name="Xu J."/>
            <person name="Minx P."/>
            <person name="Pepin K.H."/>
            <person name="Johnson M."/>
            <person name="Thiruvilangam P."/>
            <person name="Bhonagiri V."/>
            <person name="Nash W.E."/>
            <person name="Mardis E.R."/>
            <person name="Wilson R.K."/>
        </authorList>
    </citation>
    <scope>NUCLEOTIDE SEQUENCE [LARGE SCALE GENOMIC DNA]</scope>
    <source>
        <strain evidence="14 15">ATCC 33270</strain>
    </source>
</reference>
<evidence type="ECO:0000256" key="2">
    <source>
        <dbReference type="ARBA" id="ARBA00022515"/>
    </source>
</evidence>
<sequence length="442" mass="50078">MHNIYDLEAEKCVLSIMITEPNKRELVFEKLKRKDFYLGWHKDIFSAILELSRENTNVDPITVINKMEAMGFDTESNNGIVGVVEIVNAVAFPSNIENYCKIVKDKSDTRNLLFILDSIKDRAYKNEDYDKVLESIEGQIFELSQNESRTGLTHIKDTLKEVIELLDERSKIKGSLTGVPTGFADLDRILLGMQKKDLILLAARPSVGKTALAGNIALNAALKDYKVAIFSLEMSKTQLAQRMLSSLSLVNSKQFMSGDITEWEDIFEASSIIAGKSIYMDDTAGISITELRSKCRRLKADSGLDFIMIDYLQLMTSEGRNENRQQEISTISRNLKALAKELDVPILALSQLSRDSEKSGRKPKLSDLRESGAIEQDADVVILLNREDYQDKEKEEEVQNEIELIIAKHRNGEIGSIKLNFIKEYSRFLDLQTERDKELFNG</sequence>
<dbReference type="GO" id="GO:0003677">
    <property type="term" value="F:DNA binding"/>
    <property type="evidence" value="ECO:0007669"/>
    <property type="project" value="UniProtKB-UniRule"/>
</dbReference>
<dbReference type="GeneID" id="93384671"/>
<dbReference type="GO" id="GO:0005524">
    <property type="term" value="F:ATP binding"/>
    <property type="evidence" value="ECO:0007669"/>
    <property type="project" value="UniProtKB-UniRule"/>
</dbReference>
<evidence type="ECO:0000313" key="14">
    <source>
        <dbReference type="EMBL" id="EDP24703.1"/>
    </source>
</evidence>
<dbReference type="Proteomes" id="UP000003162">
    <property type="component" value="Unassembled WGS sequence"/>
</dbReference>
<dbReference type="GO" id="GO:0043139">
    <property type="term" value="F:5'-3' DNA helicase activity"/>
    <property type="evidence" value="ECO:0007669"/>
    <property type="project" value="UniProtKB-EC"/>
</dbReference>
<comment type="function">
    <text evidence="12">The main replicative DNA helicase, it participates in initiation and elongation during chromosome replication. Travels ahead of the DNA replisome, separating dsDNA into templates for DNA synthesis. A processive ATP-dependent 5'-3' DNA helicase it has DNA-dependent ATPase activity.</text>
</comment>
<dbReference type="EMBL" id="ABEE02000014">
    <property type="protein sequence ID" value="EDP24703.1"/>
    <property type="molecule type" value="Genomic_DNA"/>
</dbReference>
<dbReference type="InterPro" id="IPR016136">
    <property type="entry name" value="DNA_helicase_N/primase_C"/>
</dbReference>
<dbReference type="Pfam" id="PF03796">
    <property type="entry name" value="DnaB_C"/>
    <property type="match status" value="1"/>
</dbReference>
<dbReference type="InterPro" id="IPR007694">
    <property type="entry name" value="DNA_helicase_DnaB-like_C"/>
</dbReference>
<dbReference type="InterPro" id="IPR027417">
    <property type="entry name" value="P-loop_NTPase"/>
</dbReference>
<evidence type="ECO:0000256" key="1">
    <source>
        <dbReference type="ARBA" id="ARBA00008428"/>
    </source>
</evidence>
<dbReference type="InterPro" id="IPR007693">
    <property type="entry name" value="DNA_helicase_DnaB-like_N"/>
</dbReference>
<dbReference type="Pfam" id="PF00772">
    <property type="entry name" value="DnaB"/>
    <property type="match status" value="1"/>
</dbReference>
<keyword evidence="5 12" id="KW-0378">Hydrolase</keyword>
<dbReference type="PANTHER" id="PTHR30153:SF2">
    <property type="entry name" value="REPLICATIVE DNA HELICASE"/>
    <property type="match status" value="1"/>
</dbReference>
<evidence type="ECO:0000256" key="6">
    <source>
        <dbReference type="ARBA" id="ARBA00022806"/>
    </source>
</evidence>
<evidence type="ECO:0000256" key="3">
    <source>
        <dbReference type="ARBA" id="ARBA00022705"/>
    </source>
</evidence>
<dbReference type="InterPro" id="IPR003593">
    <property type="entry name" value="AAA+_ATPase"/>
</dbReference>
<accession>A8SIM2</accession>
<gene>
    <name evidence="14" type="primary">dnaB</name>
    <name evidence="14" type="ORF">PEPMIC_00147</name>
</gene>
<dbReference type="EC" id="5.6.2.3" evidence="11 12"/>
<keyword evidence="7 12" id="KW-0067">ATP-binding</keyword>
<evidence type="ECO:0000259" key="13">
    <source>
        <dbReference type="PROSITE" id="PS51199"/>
    </source>
</evidence>
<organism evidence="14 15">
    <name type="scientific">Parvimonas micra ATCC 33270</name>
    <dbReference type="NCBI Taxonomy" id="411465"/>
    <lineage>
        <taxon>Bacteria</taxon>
        <taxon>Bacillati</taxon>
        <taxon>Bacillota</taxon>
        <taxon>Tissierellia</taxon>
        <taxon>Tissierellales</taxon>
        <taxon>Peptoniphilaceae</taxon>
        <taxon>Parvimonas</taxon>
    </lineage>
</organism>
<dbReference type="eggNOG" id="COG0305">
    <property type="taxonomic scope" value="Bacteria"/>
</dbReference>
<evidence type="ECO:0000256" key="8">
    <source>
        <dbReference type="ARBA" id="ARBA00023125"/>
    </source>
</evidence>
<name>A8SIM2_9FIRM</name>
<evidence type="ECO:0000256" key="7">
    <source>
        <dbReference type="ARBA" id="ARBA00022840"/>
    </source>
</evidence>
<evidence type="ECO:0000256" key="9">
    <source>
        <dbReference type="ARBA" id="ARBA00023235"/>
    </source>
</evidence>
<reference evidence="14 15" key="1">
    <citation type="submission" date="2007-09" db="EMBL/GenBank/DDBJ databases">
        <title>Draft genome sequence of Peptostreptococcus micros (ATCC 33270).</title>
        <authorList>
            <person name="Sudarsanam P."/>
            <person name="Ley R."/>
            <person name="Guruge J."/>
            <person name="Turnbaugh P.J."/>
            <person name="Mahowald M."/>
            <person name="Liep D."/>
            <person name="Gordon J."/>
        </authorList>
    </citation>
    <scope>NUCLEOTIDE SEQUENCE [LARGE SCALE GENOMIC DNA]</scope>
    <source>
        <strain evidence="14 15">ATCC 33270</strain>
    </source>
</reference>
<dbReference type="HOGENOM" id="CLU_005373_0_0_9"/>
<dbReference type="PANTHER" id="PTHR30153">
    <property type="entry name" value="REPLICATIVE DNA HELICASE DNAB"/>
    <property type="match status" value="1"/>
</dbReference>
<evidence type="ECO:0000256" key="10">
    <source>
        <dbReference type="ARBA" id="ARBA00048954"/>
    </source>
</evidence>